<feature type="chain" id="PRO_5040306042" description="Apple domain-containing protein" evidence="1">
    <location>
        <begin position="22"/>
        <end position="421"/>
    </location>
</feature>
<dbReference type="Proteomes" id="UP000700596">
    <property type="component" value="Unassembled WGS sequence"/>
</dbReference>
<dbReference type="OrthoDB" id="3944445at2759"/>
<proteinExistence type="predicted"/>
<evidence type="ECO:0000313" key="3">
    <source>
        <dbReference type="Proteomes" id="UP000700596"/>
    </source>
</evidence>
<evidence type="ECO:0008006" key="4">
    <source>
        <dbReference type="Google" id="ProtNLM"/>
    </source>
</evidence>
<comment type="caution">
    <text evidence="2">The sequence shown here is derived from an EMBL/GenBank/DDBJ whole genome shotgun (WGS) entry which is preliminary data.</text>
</comment>
<dbReference type="AlphaFoldDB" id="A0A9P9I7D7"/>
<sequence>MGVRSFLFAVLLLALIVNVFYLTSPRNSPKVKRTVKPKAQVPSRNPSGGPINGYSVIRSYLPRSETDEELLYDPSSCGLPDGEIRTIHGRQLQIECGVLHTDGDYKNIQTDNALACIETCALDTKCIALAFKSMNGASPNCFLKESLPPPRLLKGARHPNVIGAKVVGGSLEPPICTKSPVAVLKPPAELSSGTKCGRRINMGSSIWPNEQARSPTFGGTLDECFQNWVAGNYRWVGFRLADSICTFYNTDPSIVPNNNPEVQGFDAQWYQFTDDCFKTIDPCDTTITIPAPATLPPPYPPILSDPCTFAPAKLKSDDDLDGSGAMCGLPVAAPSADQSVKIEKWGVTLKACYTLLFKERASFFVYDESWAACKLYSEGTTEPVYSPTQTGYTLYQKMCFDFTVVRFDCEWPVFEPAPQAG</sequence>
<evidence type="ECO:0000256" key="1">
    <source>
        <dbReference type="SAM" id="SignalP"/>
    </source>
</evidence>
<keyword evidence="1" id="KW-0732">Signal</keyword>
<organism evidence="2 3">
    <name type="scientific">Dendryphion nanum</name>
    <dbReference type="NCBI Taxonomy" id="256645"/>
    <lineage>
        <taxon>Eukaryota</taxon>
        <taxon>Fungi</taxon>
        <taxon>Dikarya</taxon>
        <taxon>Ascomycota</taxon>
        <taxon>Pezizomycotina</taxon>
        <taxon>Dothideomycetes</taxon>
        <taxon>Pleosporomycetidae</taxon>
        <taxon>Pleosporales</taxon>
        <taxon>Torulaceae</taxon>
        <taxon>Dendryphion</taxon>
    </lineage>
</organism>
<reference evidence="2" key="1">
    <citation type="journal article" date="2021" name="Nat. Commun.">
        <title>Genetic determinants of endophytism in the Arabidopsis root mycobiome.</title>
        <authorList>
            <person name="Mesny F."/>
            <person name="Miyauchi S."/>
            <person name="Thiergart T."/>
            <person name="Pickel B."/>
            <person name="Atanasova L."/>
            <person name="Karlsson M."/>
            <person name="Huettel B."/>
            <person name="Barry K.W."/>
            <person name="Haridas S."/>
            <person name="Chen C."/>
            <person name="Bauer D."/>
            <person name="Andreopoulos W."/>
            <person name="Pangilinan J."/>
            <person name="LaButti K."/>
            <person name="Riley R."/>
            <person name="Lipzen A."/>
            <person name="Clum A."/>
            <person name="Drula E."/>
            <person name="Henrissat B."/>
            <person name="Kohler A."/>
            <person name="Grigoriev I.V."/>
            <person name="Martin F.M."/>
            <person name="Hacquard S."/>
        </authorList>
    </citation>
    <scope>NUCLEOTIDE SEQUENCE</scope>
    <source>
        <strain evidence="2">MPI-CAGE-CH-0243</strain>
    </source>
</reference>
<gene>
    <name evidence="2" type="ORF">B0J11DRAFT_620113</name>
</gene>
<protein>
    <recommendedName>
        <fullName evidence="4">Apple domain-containing protein</fullName>
    </recommendedName>
</protein>
<feature type="signal peptide" evidence="1">
    <location>
        <begin position="1"/>
        <end position="21"/>
    </location>
</feature>
<evidence type="ECO:0000313" key="2">
    <source>
        <dbReference type="EMBL" id="KAH7110611.1"/>
    </source>
</evidence>
<accession>A0A9P9I7D7</accession>
<keyword evidence="3" id="KW-1185">Reference proteome</keyword>
<dbReference type="EMBL" id="JAGMWT010000027">
    <property type="protein sequence ID" value="KAH7110611.1"/>
    <property type="molecule type" value="Genomic_DNA"/>
</dbReference>
<name>A0A9P9I7D7_9PLEO</name>